<feature type="transmembrane region" description="Helical" evidence="1">
    <location>
        <begin position="60"/>
        <end position="83"/>
    </location>
</feature>
<name>A0A6L7HT21_9GAMM</name>
<dbReference type="EMBL" id="WRPA01000001">
    <property type="protein sequence ID" value="MXR67293.1"/>
    <property type="molecule type" value="Genomic_DNA"/>
</dbReference>
<reference evidence="2 3" key="1">
    <citation type="submission" date="2019-12" db="EMBL/GenBank/DDBJ databases">
        <title>Shewanella insulae sp. nov., isolated from a tidal flat.</title>
        <authorList>
            <person name="Yoon J.-H."/>
        </authorList>
    </citation>
    <scope>NUCLEOTIDE SEQUENCE [LARGE SCALE GENOMIC DNA]</scope>
    <source>
        <strain evidence="2 3">JBTF-M18</strain>
    </source>
</reference>
<evidence type="ECO:0000256" key="1">
    <source>
        <dbReference type="SAM" id="Phobius"/>
    </source>
</evidence>
<accession>A0A6L7HT21</accession>
<evidence type="ECO:0000313" key="2">
    <source>
        <dbReference type="EMBL" id="MXR67293.1"/>
    </source>
</evidence>
<keyword evidence="3" id="KW-1185">Reference proteome</keyword>
<evidence type="ECO:0000313" key="3">
    <source>
        <dbReference type="Proteomes" id="UP000474778"/>
    </source>
</evidence>
<keyword evidence="1" id="KW-0472">Membrane</keyword>
<gene>
    <name evidence="2" type="ORF">GNT65_01150</name>
</gene>
<protein>
    <submittedName>
        <fullName evidence="2">Uncharacterized protein</fullName>
    </submittedName>
</protein>
<comment type="caution">
    <text evidence="2">The sequence shown here is derived from an EMBL/GenBank/DDBJ whole genome shotgun (WGS) entry which is preliminary data.</text>
</comment>
<proteinExistence type="predicted"/>
<feature type="transmembrane region" description="Helical" evidence="1">
    <location>
        <begin position="89"/>
        <end position="108"/>
    </location>
</feature>
<organism evidence="2 3">
    <name type="scientific">Shewanella insulae</name>
    <dbReference type="NCBI Taxonomy" id="2681496"/>
    <lineage>
        <taxon>Bacteria</taxon>
        <taxon>Pseudomonadati</taxon>
        <taxon>Pseudomonadota</taxon>
        <taxon>Gammaproteobacteria</taxon>
        <taxon>Alteromonadales</taxon>
        <taxon>Shewanellaceae</taxon>
        <taxon>Shewanella</taxon>
    </lineage>
</organism>
<keyword evidence="1" id="KW-0812">Transmembrane</keyword>
<keyword evidence="1" id="KW-1133">Transmembrane helix</keyword>
<dbReference type="AlphaFoldDB" id="A0A6L7HT21"/>
<dbReference type="RefSeq" id="WP_160793301.1">
    <property type="nucleotide sequence ID" value="NZ_WRPA01000001.1"/>
</dbReference>
<dbReference type="Proteomes" id="UP000474778">
    <property type="component" value="Unassembled WGS sequence"/>
</dbReference>
<sequence length="208" mass="22926">MSAIKDIRVNKFELKLADTDDPVAEKTCWDPLKSGGANFKTQDMVETKGRIVIKHSVTALILYSMFLLPGLGIFFIASPTLFIEGESGGGIAMAILGALFIGVSLLMLSSKKHITFDKASGTYFCGKSYNGSKRGDASRQGRLSDIHALQLIRESIRSNNRSYLSYELNLVFRNGERANVMDHGSELEIEASAKQLAAYLDRPLWRAT</sequence>